<sequence>MIHLTETLAVHTIEDFLSPTEVNRLNHAVDKFLDATGWRPSRSAEVVRLPENVQDIMGNALRRNLPAVQRVVPSVSGAAAWEYVELSPGQAVPSHLDGIGPDPMAYPHRIARMSVVIADAARGGDFYVETTSSELPWNPGPTGGNGYDPRMRFTRIATHESVEDGDESAGWISHTPRTRWTTTAGVGVAVVYGAQLIHGVTPVVSGKVRKLITNLTDQPV</sequence>
<comment type="caution">
    <text evidence="1">The sequence shown here is derived from an EMBL/GenBank/DDBJ whole genome shotgun (WGS) entry which is preliminary data.</text>
</comment>
<gene>
    <name evidence="1" type="ORF">GCM10012275_16380</name>
</gene>
<proteinExistence type="predicted"/>
<accession>A0A8J3CCH6</accession>
<keyword evidence="2" id="KW-1185">Reference proteome</keyword>
<dbReference type="RefSeq" id="WP_189055539.1">
    <property type="nucleotide sequence ID" value="NZ_BMMK01000005.1"/>
</dbReference>
<dbReference type="EMBL" id="BMMK01000005">
    <property type="protein sequence ID" value="GGM46099.1"/>
    <property type="molecule type" value="Genomic_DNA"/>
</dbReference>
<reference evidence="1" key="1">
    <citation type="journal article" date="2014" name="Int. J. Syst. Evol. Microbiol.">
        <title>Complete genome sequence of Corynebacterium casei LMG S-19264T (=DSM 44701T), isolated from a smear-ripened cheese.</title>
        <authorList>
            <consortium name="US DOE Joint Genome Institute (JGI-PGF)"/>
            <person name="Walter F."/>
            <person name="Albersmeier A."/>
            <person name="Kalinowski J."/>
            <person name="Ruckert C."/>
        </authorList>
    </citation>
    <scope>NUCLEOTIDE SEQUENCE</scope>
    <source>
        <strain evidence="1">CGMCC 4.5737</strain>
    </source>
</reference>
<dbReference type="Gene3D" id="2.60.120.620">
    <property type="entry name" value="q2cbj1_9rhob like domain"/>
    <property type="match status" value="1"/>
</dbReference>
<protein>
    <submittedName>
        <fullName evidence="1">Uncharacterized protein</fullName>
    </submittedName>
</protein>
<name>A0A8J3CCH6_9PSEU</name>
<dbReference type="AlphaFoldDB" id="A0A8J3CCH6"/>
<reference evidence="1" key="2">
    <citation type="submission" date="2020-09" db="EMBL/GenBank/DDBJ databases">
        <authorList>
            <person name="Sun Q."/>
            <person name="Zhou Y."/>
        </authorList>
    </citation>
    <scope>NUCLEOTIDE SEQUENCE</scope>
    <source>
        <strain evidence="1">CGMCC 4.5737</strain>
    </source>
</reference>
<evidence type="ECO:0000313" key="1">
    <source>
        <dbReference type="EMBL" id="GGM46099.1"/>
    </source>
</evidence>
<organism evidence="1 2">
    <name type="scientific">Longimycelium tulufanense</name>
    <dbReference type="NCBI Taxonomy" id="907463"/>
    <lineage>
        <taxon>Bacteria</taxon>
        <taxon>Bacillati</taxon>
        <taxon>Actinomycetota</taxon>
        <taxon>Actinomycetes</taxon>
        <taxon>Pseudonocardiales</taxon>
        <taxon>Pseudonocardiaceae</taxon>
        <taxon>Longimycelium</taxon>
    </lineage>
</organism>
<evidence type="ECO:0000313" key="2">
    <source>
        <dbReference type="Proteomes" id="UP000637578"/>
    </source>
</evidence>
<dbReference type="Proteomes" id="UP000637578">
    <property type="component" value="Unassembled WGS sequence"/>
</dbReference>